<dbReference type="RefSeq" id="WP_213236908.1">
    <property type="nucleotide sequence ID" value="NZ_JAHBCL010000016.1"/>
</dbReference>
<evidence type="ECO:0000256" key="4">
    <source>
        <dbReference type="HAMAP-Rule" id="MF_01420"/>
    </source>
</evidence>
<name>A0ABS5PPG3_9FIRM</name>
<dbReference type="Pfam" id="PF14527">
    <property type="entry name" value="LAGLIDADG_WhiA"/>
    <property type="match status" value="1"/>
</dbReference>
<dbReference type="InterPro" id="IPR003802">
    <property type="entry name" value="Sporulation_regulator_WhiA"/>
</dbReference>
<proteinExistence type="inferred from homology"/>
<evidence type="ECO:0000256" key="2">
    <source>
        <dbReference type="ARBA" id="ARBA00023125"/>
    </source>
</evidence>
<dbReference type="EMBL" id="JAHBCL010000016">
    <property type="protein sequence ID" value="MBS7527045.1"/>
    <property type="molecule type" value="Genomic_DNA"/>
</dbReference>
<organism evidence="8 9">
    <name type="scientific">Fusibacter paucivorans</name>
    <dbReference type="NCBI Taxonomy" id="76009"/>
    <lineage>
        <taxon>Bacteria</taxon>
        <taxon>Bacillati</taxon>
        <taxon>Bacillota</taxon>
        <taxon>Clostridia</taxon>
        <taxon>Eubacteriales</taxon>
        <taxon>Eubacteriales Family XII. Incertae Sedis</taxon>
        <taxon>Fusibacter</taxon>
    </lineage>
</organism>
<comment type="caution">
    <text evidence="8">The sequence shown here is derived from an EMBL/GenBank/DDBJ whole genome shotgun (WGS) entry which is preliminary data.</text>
</comment>
<dbReference type="Pfam" id="PF10298">
    <property type="entry name" value="WhiA_N"/>
    <property type="match status" value="1"/>
</dbReference>
<comment type="function">
    <text evidence="4">Involved in cell division and chromosome segregation.</text>
</comment>
<feature type="domain" description="WhiA LAGLIDADG-like" evidence="7">
    <location>
        <begin position="129"/>
        <end position="221"/>
    </location>
</feature>
<keyword evidence="3 4" id="KW-0131">Cell cycle</keyword>
<evidence type="ECO:0000259" key="5">
    <source>
        <dbReference type="Pfam" id="PF02650"/>
    </source>
</evidence>
<keyword evidence="1 4" id="KW-0132">Cell division</keyword>
<dbReference type="PANTHER" id="PTHR37307">
    <property type="entry name" value="CELL DIVISION PROTEIN WHIA-RELATED"/>
    <property type="match status" value="1"/>
</dbReference>
<dbReference type="SUPFAM" id="SSF55608">
    <property type="entry name" value="Homing endonucleases"/>
    <property type="match status" value="1"/>
</dbReference>
<dbReference type="InterPro" id="IPR027434">
    <property type="entry name" value="Homing_endonucl"/>
</dbReference>
<protein>
    <recommendedName>
        <fullName evidence="4">Probable cell division protein WhiA</fullName>
    </recommendedName>
</protein>
<evidence type="ECO:0000313" key="8">
    <source>
        <dbReference type="EMBL" id="MBS7527045.1"/>
    </source>
</evidence>
<evidence type="ECO:0000313" key="9">
    <source>
        <dbReference type="Proteomes" id="UP000746471"/>
    </source>
</evidence>
<dbReference type="NCBIfam" id="TIGR00647">
    <property type="entry name" value="DNA_bind_WhiA"/>
    <property type="match status" value="1"/>
</dbReference>
<evidence type="ECO:0000256" key="3">
    <source>
        <dbReference type="ARBA" id="ARBA00023306"/>
    </source>
</evidence>
<feature type="domain" description="Sporulation transcription regulator WhiA N-terminal" evidence="6">
    <location>
        <begin position="19"/>
        <end position="103"/>
    </location>
</feature>
<gene>
    <name evidence="4 8" type="primary">whiA</name>
    <name evidence="8" type="ORF">KHM83_10165</name>
</gene>
<dbReference type="InterPro" id="IPR023054">
    <property type="entry name" value="Sporulation_regulator_WhiA_C"/>
</dbReference>
<keyword evidence="2 4" id="KW-0238">DNA-binding</keyword>
<evidence type="ECO:0000259" key="7">
    <source>
        <dbReference type="Pfam" id="PF14527"/>
    </source>
</evidence>
<evidence type="ECO:0000256" key="1">
    <source>
        <dbReference type="ARBA" id="ARBA00022618"/>
    </source>
</evidence>
<evidence type="ECO:0000259" key="6">
    <source>
        <dbReference type="Pfam" id="PF10298"/>
    </source>
</evidence>
<dbReference type="PANTHER" id="PTHR37307:SF1">
    <property type="entry name" value="CELL DIVISION PROTEIN WHIA-RELATED"/>
    <property type="match status" value="1"/>
</dbReference>
<dbReference type="InterPro" id="IPR018478">
    <property type="entry name" value="Sporu_reg_WhiA_N_dom"/>
</dbReference>
<feature type="domain" description="Sporulation regulator WhiA C-terminal" evidence="5">
    <location>
        <begin position="224"/>
        <end position="307"/>
    </location>
</feature>
<dbReference type="Gene3D" id="3.10.28.10">
    <property type="entry name" value="Homing endonucleases"/>
    <property type="match status" value="1"/>
</dbReference>
<dbReference type="GO" id="GO:0003677">
    <property type="term" value="F:DNA binding"/>
    <property type="evidence" value="ECO:0007669"/>
    <property type="project" value="UniProtKB-KW"/>
</dbReference>
<accession>A0ABS5PPG3</accession>
<keyword evidence="9" id="KW-1185">Reference proteome</keyword>
<sequence>MSFSSKSKNELTRIVTEGKCCHRAELSGIIRVSGALEFAGFQKINLRITTENPAVARRIFSLIKKTYKRQTEVLMKENKMLNKHHLYEVLIQDVDDILRDLEIFETDEDHIVLNDVLPAKLLKKQCCRKTYLRGIYLGGGSLSNPEKSYHLELITHNADYAQALSDFMNHTYELGAKWTARKKNFIVYIKESEKIVDFLNIIGAHQTLLEYENVRILKQMRNNVNRVVNCETANLNKTIDAAYEQVAKIEAIEASVGIDTLPEKLQEVARVRLENPDATLRELGELMDPPIGKSGVNHRLKKIIEIADKLPNGGKPL</sequence>
<comment type="similarity">
    <text evidence="4">Belongs to the WhiA family.</text>
</comment>
<dbReference type="InterPro" id="IPR039518">
    <property type="entry name" value="WhiA_LAGLIDADG_dom"/>
</dbReference>
<dbReference type="Pfam" id="PF02650">
    <property type="entry name" value="HTH_WhiA"/>
    <property type="match status" value="1"/>
</dbReference>
<dbReference type="Proteomes" id="UP000746471">
    <property type="component" value="Unassembled WGS sequence"/>
</dbReference>
<reference evidence="8 9" key="1">
    <citation type="submission" date="2021-05" db="EMBL/GenBank/DDBJ databases">
        <title>Fusibacter ferrireducens sp. nov., an anaerobic, sulfur- and Fe-reducing bacterium isolated from the mangrove sediment.</title>
        <authorList>
            <person name="Qiu D."/>
        </authorList>
    </citation>
    <scope>NUCLEOTIDE SEQUENCE [LARGE SCALE GENOMIC DNA]</scope>
    <source>
        <strain evidence="8 9">DSM 12116</strain>
    </source>
</reference>
<dbReference type="HAMAP" id="MF_01420">
    <property type="entry name" value="HTH_type_WhiA"/>
    <property type="match status" value="1"/>
</dbReference>